<accession>A0A1I1W932</accession>
<evidence type="ECO:0000313" key="6">
    <source>
        <dbReference type="Proteomes" id="UP000199400"/>
    </source>
</evidence>
<dbReference type="GO" id="GO:0120147">
    <property type="term" value="F:formylglycine-generating oxidase activity"/>
    <property type="evidence" value="ECO:0007669"/>
    <property type="project" value="TreeGrafter"/>
</dbReference>
<evidence type="ECO:0000256" key="3">
    <source>
        <dbReference type="PROSITE-ProRule" id="PRU10141"/>
    </source>
</evidence>
<dbReference type="SUPFAM" id="SSF56436">
    <property type="entry name" value="C-type lectin-like"/>
    <property type="match status" value="1"/>
</dbReference>
<keyword evidence="2 3" id="KW-0067">ATP-binding</keyword>
<dbReference type="InterPro" id="IPR042095">
    <property type="entry name" value="SUMF_sf"/>
</dbReference>
<organism evidence="5 6">
    <name type="scientific">Nannocystis exedens</name>
    <dbReference type="NCBI Taxonomy" id="54"/>
    <lineage>
        <taxon>Bacteria</taxon>
        <taxon>Pseudomonadati</taxon>
        <taxon>Myxococcota</taxon>
        <taxon>Polyangia</taxon>
        <taxon>Nannocystales</taxon>
        <taxon>Nannocystaceae</taxon>
        <taxon>Nannocystis</taxon>
    </lineage>
</organism>
<dbReference type="InterPro" id="IPR016187">
    <property type="entry name" value="CTDL_fold"/>
</dbReference>
<dbReference type="Gene3D" id="3.90.1580.10">
    <property type="entry name" value="paralog of FGE (formylglycine-generating enzyme)"/>
    <property type="match status" value="1"/>
</dbReference>
<keyword evidence="6" id="KW-1185">Reference proteome</keyword>
<dbReference type="EMBL" id="FOMX01000006">
    <property type="protein sequence ID" value="SFD91657.1"/>
    <property type="molecule type" value="Genomic_DNA"/>
</dbReference>
<dbReference type="PROSITE" id="PS00107">
    <property type="entry name" value="PROTEIN_KINASE_ATP"/>
    <property type="match status" value="1"/>
</dbReference>
<dbReference type="Gene3D" id="1.10.510.10">
    <property type="entry name" value="Transferase(Phosphotransferase) domain 1"/>
    <property type="match status" value="1"/>
</dbReference>
<reference evidence="6" key="1">
    <citation type="submission" date="2016-10" db="EMBL/GenBank/DDBJ databases">
        <authorList>
            <person name="Varghese N."/>
            <person name="Submissions S."/>
        </authorList>
    </citation>
    <scope>NUCLEOTIDE SEQUENCE [LARGE SCALE GENOMIC DNA]</scope>
    <source>
        <strain evidence="6">ATCC 25963</strain>
    </source>
</reference>
<dbReference type="OrthoDB" id="9806479at2"/>
<evidence type="ECO:0000256" key="1">
    <source>
        <dbReference type="ARBA" id="ARBA00022741"/>
    </source>
</evidence>
<feature type="domain" description="Protein kinase" evidence="4">
    <location>
        <begin position="19"/>
        <end position="318"/>
    </location>
</feature>
<dbReference type="CDD" id="cd14014">
    <property type="entry name" value="STKc_PknB_like"/>
    <property type="match status" value="1"/>
</dbReference>
<dbReference type="GO" id="GO:0004672">
    <property type="term" value="F:protein kinase activity"/>
    <property type="evidence" value="ECO:0007669"/>
    <property type="project" value="InterPro"/>
</dbReference>
<dbReference type="PANTHER" id="PTHR23150">
    <property type="entry name" value="SULFATASE MODIFYING FACTOR 1, 2"/>
    <property type="match status" value="1"/>
</dbReference>
<dbReference type="PANTHER" id="PTHR23150:SF19">
    <property type="entry name" value="FORMYLGLYCINE-GENERATING ENZYME"/>
    <property type="match status" value="1"/>
</dbReference>
<dbReference type="Pfam" id="PF03781">
    <property type="entry name" value="FGE-sulfatase"/>
    <property type="match status" value="1"/>
</dbReference>
<dbReference type="InterPro" id="IPR005532">
    <property type="entry name" value="SUMF_dom"/>
</dbReference>
<gene>
    <name evidence="5" type="ORF">SAMN02745121_02176</name>
</gene>
<dbReference type="RefSeq" id="WP_096325955.1">
    <property type="nucleotide sequence ID" value="NZ_FOMX01000006.1"/>
</dbReference>
<dbReference type="Proteomes" id="UP000199400">
    <property type="component" value="Unassembled WGS sequence"/>
</dbReference>
<dbReference type="PROSITE" id="PS50011">
    <property type="entry name" value="PROTEIN_KINASE_DOM"/>
    <property type="match status" value="1"/>
</dbReference>
<dbReference type="STRING" id="54.SAMN02745121_02176"/>
<dbReference type="InterPro" id="IPR011009">
    <property type="entry name" value="Kinase-like_dom_sf"/>
</dbReference>
<proteinExistence type="predicted"/>
<feature type="binding site" evidence="3">
    <location>
        <position position="48"/>
    </location>
    <ligand>
        <name>ATP</name>
        <dbReference type="ChEBI" id="CHEBI:30616"/>
    </ligand>
</feature>
<dbReference type="AlphaFoldDB" id="A0A1I1W932"/>
<dbReference type="Pfam" id="PF00069">
    <property type="entry name" value="Pkinase"/>
    <property type="match status" value="1"/>
</dbReference>
<keyword evidence="1 3" id="KW-0547">Nucleotide-binding</keyword>
<dbReference type="InterPro" id="IPR051043">
    <property type="entry name" value="Sulfatase_Mod_Factor_Kinase"/>
</dbReference>
<name>A0A1I1W932_9BACT</name>
<protein>
    <submittedName>
        <fullName evidence="5">Formylglycine-generating enzyme, required for sulfatase activity, contains SUMF1/FGE domain</fullName>
    </submittedName>
</protein>
<dbReference type="InterPro" id="IPR017441">
    <property type="entry name" value="Protein_kinase_ATP_BS"/>
</dbReference>
<sequence length="715" mass="77169">MAEAGDRFGLVGTLVADKYFIERVVGEGGFGIVYRANHRIWDEPVAVKCFTALSNAPVEMREELLEAFVREGKLLTALSSRTTGIVQARDIGTLTTPGGVWLPYMVLEWLDGRPLESWIGHDDGKARSPERSALETFNLMDGCARALALAHARGVAHRDIKPANFFVLGDTLAPGVVIKVLDFGIAKVMQSQARTAMQATGTQISSFTPTYGAPEQFDRSYGATGPWTDVYQMALVLVEIMRGGLPALEGEQFIQFAFATQNTQRRPTPRTFGITTSDAVEAVFQKALAVKVVDRYANMGEFWTGLAAALELKEYPAIQAGETAIGQTVVPEGQGGGLKTRRSGELLAQQPVLTISAPPTPASPPVPATVVTPPAPTVKPMAAGGIAAIVGALVAVGAAVFVATRGGGEAEKPPEQPPPVEAKKVIEEPKPETKVEPPAPPTSCPEGMAYVTGKNFFMGTESEKPVLALARPLHKVEIRPFCIDIYEVTTAKYEECSDQGECKRAYRDSFWPQGASKRADWEKAKTAYSTLCNAGNPERKEHPINCITWAQADEYCRVHGKRLPSEAEFEFAARGSDGRVYPWGDGAPSPEHLNACGTECVAWRKQKGLPPVEPMYPADDKFVGTAPVGSFPGGKTENGLFDLVGNVFEWTADRFERYPTTEGEPAPPMPGNNRVIRGGAFNSSEPEHTDPALRFPNDADAHTHGIGFRCAADPR</sequence>
<dbReference type="PROSITE" id="PS00108">
    <property type="entry name" value="PROTEIN_KINASE_ST"/>
    <property type="match status" value="1"/>
</dbReference>
<evidence type="ECO:0000259" key="4">
    <source>
        <dbReference type="PROSITE" id="PS50011"/>
    </source>
</evidence>
<evidence type="ECO:0000313" key="5">
    <source>
        <dbReference type="EMBL" id="SFD91657.1"/>
    </source>
</evidence>
<evidence type="ECO:0000256" key="2">
    <source>
        <dbReference type="ARBA" id="ARBA00022840"/>
    </source>
</evidence>
<dbReference type="GO" id="GO:0005524">
    <property type="term" value="F:ATP binding"/>
    <property type="evidence" value="ECO:0007669"/>
    <property type="project" value="UniProtKB-UniRule"/>
</dbReference>
<dbReference type="InterPro" id="IPR008271">
    <property type="entry name" value="Ser/Thr_kinase_AS"/>
</dbReference>
<dbReference type="InterPro" id="IPR000719">
    <property type="entry name" value="Prot_kinase_dom"/>
</dbReference>
<dbReference type="SUPFAM" id="SSF56112">
    <property type="entry name" value="Protein kinase-like (PK-like)"/>
    <property type="match status" value="1"/>
</dbReference>
<dbReference type="SMART" id="SM00220">
    <property type="entry name" value="S_TKc"/>
    <property type="match status" value="1"/>
</dbReference>